<comment type="subcellular location">
    <subcellularLocation>
        <location evidence="1">Membrane</location>
        <topology evidence="1">Single-pass membrane protein</topology>
    </subcellularLocation>
</comment>
<feature type="domain" description="Translocation and assembly module TamB C-terminal" evidence="7">
    <location>
        <begin position="1211"/>
        <end position="1461"/>
    </location>
</feature>
<evidence type="ECO:0000256" key="5">
    <source>
        <dbReference type="SAM" id="MobiDB-lite"/>
    </source>
</evidence>
<evidence type="ECO:0000256" key="6">
    <source>
        <dbReference type="SAM" id="Phobius"/>
    </source>
</evidence>
<accession>A0A7W8IGK5</accession>
<reference evidence="8" key="1">
    <citation type="submission" date="2020-08" db="EMBL/GenBank/DDBJ databases">
        <title>Genomic Encyclopedia of Type Strains, Phase IV (KMG-V): Genome sequencing to study the core and pangenomes of soil and plant-associated prokaryotes.</title>
        <authorList>
            <person name="Whitman W."/>
        </authorList>
    </citation>
    <scope>NUCLEOTIDE SEQUENCE [LARGE SCALE GENOMIC DNA]</scope>
    <source>
        <strain evidence="8">M8UP27</strain>
    </source>
</reference>
<keyword evidence="9" id="KW-1185">Reference proteome</keyword>
<evidence type="ECO:0000256" key="2">
    <source>
        <dbReference type="ARBA" id="ARBA00022692"/>
    </source>
</evidence>
<proteinExistence type="predicted"/>
<keyword evidence="3 6" id="KW-1133">Transmembrane helix</keyword>
<keyword evidence="2 6" id="KW-0812">Transmembrane</keyword>
<dbReference type="Proteomes" id="UP000568106">
    <property type="component" value="Unassembled WGS sequence"/>
</dbReference>
<evidence type="ECO:0000313" key="9">
    <source>
        <dbReference type="Proteomes" id="UP000568106"/>
    </source>
</evidence>
<dbReference type="GO" id="GO:0009306">
    <property type="term" value="P:protein secretion"/>
    <property type="evidence" value="ECO:0007669"/>
    <property type="project" value="InterPro"/>
</dbReference>
<dbReference type="InterPro" id="IPR007452">
    <property type="entry name" value="TamB_C"/>
</dbReference>
<organism evidence="8 9">
    <name type="scientific">Tunturiibacter empetritectus</name>
    <dbReference type="NCBI Taxonomy" id="3069691"/>
    <lineage>
        <taxon>Bacteria</taxon>
        <taxon>Pseudomonadati</taxon>
        <taxon>Acidobacteriota</taxon>
        <taxon>Terriglobia</taxon>
        <taxon>Terriglobales</taxon>
        <taxon>Acidobacteriaceae</taxon>
        <taxon>Tunturiibacter</taxon>
    </lineage>
</organism>
<feature type="transmembrane region" description="Helical" evidence="6">
    <location>
        <begin position="35"/>
        <end position="59"/>
    </location>
</feature>
<sequence>MSDLEKRLRDKEKELEAKVAGEIAKVKRSLAKRMMIWIGWTVAALLLLVLVLFGVFAWYSRTNDFNRRVGKEVVKVLEDATGGRVELGKISFDLWHLAVEADGLVIHGFEGPGEPPYLAVDKVLLRVEIFDFFTHVTGSGVSSHVRLNYLGVEHPQFHLIVDKDGKTNQPVPKHPSTSKTSVTDTLLDLKAQQVVVSNGVALLNNRAIPFNLAARDLDAEVHYIASTDRYGATVDLKDLRTKMGKQVEAQSALSLAVELGRDAIELQRLNLTTGKSSKLDATGSFKDFAKPEWQATVKGTVEIRQISVLADVDGLNAGTVDLDLNGHNCTTSPAVAQKHPPFWRRSHPAETTKPPRPLPPDPDCVAGYLLAGTAKIHKAAYRNENVRLHDIDGGATLHVTPTELLLTALTGYLPGGGSAAGELRIANWLGEVPPQDVAVSSSSTKAAITTANTTAKTIGAKAPITETAKVPAVQTAHAYLTAMVTKIPLRTIMDVTAPEDYGDLGFDTAVSGPVKVEWGGPAKNIADTVEVDGNLTFAPTGVKRRGALNDVPVTGQTLAHYTGRNETVRIQRITLQMPQTNFEASGILGVNEGDPLTDLRVDLTVRDLSEYNQLLTTLDLEGNGKRGTAAIPVVLHGAMQFNGTAKGKIADLDVKGHLQATNAEFALGTTDVLLDSLVTDAEYSPNSGVVVASSTIKRGTAVLNVEGKIAPRKVTSRRGVVTYLWDDGMALDAKVQLANAQVVDVLQIVGQEEKVSLTGTVAANGHAVGTLRSLSGGGHVSLMNGVAYGEPYESAVADLTVQGKDVEANNVVLRLHGMQIAGSGGYDMGTEHMHGHVEGHDIQLSKFETVKKAKNDVDGTVNLVADANGTLTQPGLKANVTLSGVSYRGQAIGEAAVEAHSEGEVMYFTADSTLVGAKLNASGQLRLTGDYQTQAKMTVAGLDIGKPLGMFGPGTMKAQSMINGTATVSGPLKTPKALSGEAEFNQVDVKLQGVELKAAEPLRVGLRDGLATLEQVHITGQDTDMRASGTGQLFGATDPKGGKLDVKATGSVSMTVLHTFDSDVISTGKVEFTVGAGGYVTNPELTGKVQFDKVNVAIDGVPNGLSNMNGTLVFNDDRLQVQSLTATTGGGTLKIGGFIRYKNGLYADLSATGDVVRVRLYGLSATANANLKLQGGPESSLLSGTILITRFGVGADVDFAAFGSAGGVSPPPDPNAPANRIRLDVHVTSAPQLDFQNSYAKLAGTVDLQIRGTAAVPSLLGRIEINEGSATFAGTKYQLQRGEIYFTNPVRIDPIIDLDATAQVENYDITIGLHGTSTNLKPTYRSEPPLSESDVFALLALGRTQEEAQLYQERQVQQGTDPTTSALLGGALNATVSNRVEKLFGVGSVKIDPAFVGTLGGSSARITVQQQLSRQITATFATNVNTSAQQLIQVQYDLNHDNSIVVARDESGVFSIVYKLRRRYR</sequence>
<evidence type="ECO:0000259" key="7">
    <source>
        <dbReference type="Pfam" id="PF04357"/>
    </source>
</evidence>
<dbReference type="PANTHER" id="PTHR36985">
    <property type="entry name" value="TRANSLOCATION AND ASSEMBLY MODULE SUBUNIT TAMB"/>
    <property type="match status" value="1"/>
</dbReference>
<comment type="caution">
    <text evidence="8">The sequence shown here is derived from an EMBL/GenBank/DDBJ whole genome shotgun (WGS) entry which is preliminary data.</text>
</comment>
<dbReference type="PANTHER" id="PTHR36985:SF1">
    <property type="entry name" value="TRANSLOCATION AND ASSEMBLY MODULE SUBUNIT TAMB"/>
    <property type="match status" value="1"/>
</dbReference>
<evidence type="ECO:0000256" key="1">
    <source>
        <dbReference type="ARBA" id="ARBA00004167"/>
    </source>
</evidence>
<keyword evidence="4 6" id="KW-0472">Membrane</keyword>
<dbReference type="EMBL" id="JACHDY010000002">
    <property type="protein sequence ID" value="MBB5316758.1"/>
    <property type="molecule type" value="Genomic_DNA"/>
</dbReference>
<evidence type="ECO:0000313" key="8">
    <source>
        <dbReference type="EMBL" id="MBB5316758.1"/>
    </source>
</evidence>
<evidence type="ECO:0000256" key="4">
    <source>
        <dbReference type="ARBA" id="ARBA00023136"/>
    </source>
</evidence>
<protein>
    <submittedName>
        <fullName evidence="8">Translocation and assembly module TamB</fullName>
    </submittedName>
</protein>
<dbReference type="GO" id="GO:0005886">
    <property type="term" value="C:plasma membrane"/>
    <property type="evidence" value="ECO:0007669"/>
    <property type="project" value="InterPro"/>
</dbReference>
<name>A0A7W8IGK5_9BACT</name>
<gene>
    <name evidence="8" type="ORF">HDF09_001427</name>
</gene>
<dbReference type="Pfam" id="PF04357">
    <property type="entry name" value="TamB"/>
    <property type="match status" value="1"/>
</dbReference>
<evidence type="ECO:0000256" key="3">
    <source>
        <dbReference type="ARBA" id="ARBA00022989"/>
    </source>
</evidence>
<feature type="region of interest" description="Disordered" evidence="5">
    <location>
        <begin position="331"/>
        <end position="360"/>
    </location>
</feature>